<dbReference type="AlphaFoldDB" id="A0A7J3SLU5"/>
<name>A0A7J3SLU5_9CREN</name>
<evidence type="ECO:0000256" key="1">
    <source>
        <dbReference type="SAM" id="MobiDB-lite"/>
    </source>
</evidence>
<dbReference type="EMBL" id="DTLS01000081">
    <property type="protein sequence ID" value="HGZ60148.1"/>
    <property type="molecule type" value="Genomic_DNA"/>
</dbReference>
<accession>A0A7J3SLU5</accession>
<comment type="caution">
    <text evidence="2">The sequence shown here is derived from an EMBL/GenBank/DDBJ whole genome shotgun (WGS) entry which is preliminary data.</text>
</comment>
<dbReference type="Pfam" id="PF09958">
    <property type="entry name" value="DUF2192"/>
    <property type="match status" value="1"/>
</dbReference>
<proteinExistence type="predicted"/>
<sequence>MDEAGCLLTGQKGVYRKKISVAIEILSDVFDRGISDREKVIEILKEKYDEYRISPFRGLAQPEDLFDKEMATLYVLGKYGMGINEDYPELFGRIFEKENKYESFIDAVLLGENDEQKRRELALEKLGSPSLASNDVARILRIMFTKVVFSFSTEDDLVNLMNQMERIFPENEKDIKSFKRFYIGFKLAEMLTTGEIRSRVEKEAMKQALVLKMGSDKLAPDDRYVATIARKVFKVPPEKLERILNVRKERGETKKREEEPGEAEKKNNSEQ</sequence>
<organism evidence="2">
    <name type="scientific">Fervidicoccus fontis</name>
    <dbReference type="NCBI Taxonomy" id="683846"/>
    <lineage>
        <taxon>Archaea</taxon>
        <taxon>Thermoproteota</taxon>
        <taxon>Thermoprotei</taxon>
        <taxon>Fervidicoccales</taxon>
        <taxon>Fervidicoccaceae</taxon>
        <taxon>Fervidicoccus</taxon>
    </lineage>
</organism>
<reference evidence="2" key="1">
    <citation type="journal article" date="2020" name="mSystems">
        <title>Genome- and Community-Level Interaction Insights into Carbon Utilization and Element Cycling Functions of Hydrothermarchaeota in Hydrothermal Sediment.</title>
        <authorList>
            <person name="Zhou Z."/>
            <person name="Liu Y."/>
            <person name="Xu W."/>
            <person name="Pan J."/>
            <person name="Luo Z.H."/>
            <person name="Li M."/>
        </authorList>
    </citation>
    <scope>NUCLEOTIDE SEQUENCE [LARGE SCALE GENOMIC DNA]</scope>
    <source>
        <strain evidence="2">SpSt-885</strain>
    </source>
</reference>
<protein>
    <submittedName>
        <fullName evidence="2">DUF2192 domain-containing protein</fullName>
    </submittedName>
</protein>
<evidence type="ECO:0000313" key="2">
    <source>
        <dbReference type="EMBL" id="HGZ60148.1"/>
    </source>
</evidence>
<gene>
    <name evidence="2" type="ORF">ENW83_02950</name>
</gene>
<dbReference type="InterPro" id="IPR018693">
    <property type="entry name" value="DUF2192"/>
</dbReference>
<feature type="region of interest" description="Disordered" evidence="1">
    <location>
        <begin position="244"/>
        <end position="271"/>
    </location>
</feature>